<comment type="caution">
    <text evidence="1">The sequence shown here is derived from an EMBL/GenBank/DDBJ whole genome shotgun (WGS) entry which is preliminary data.</text>
</comment>
<dbReference type="RefSeq" id="WP_184921423.1">
    <property type="nucleotide sequence ID" value="NZ_JACHMO010000001.1"/>
</dbReference>
<gene>
    <name evidence="1" type="ORF">F4560_003634</name>
</gene>
<proteinExistence type="predicted"/>
<sequence length="85" mass="9259">MPNTIKLRADAFRKAVLLAGFRSDYGLAKAMDVNRSTVARVFNGDLQPGAAFIAGALTALEPMEFHDLFEIVPAHSVRTPDANDR</sequence>
<organism evidence="1 2">
    <name type="scientific">Saccharothrix ecbatanensis</name>
    <dbReference type="NCBI Taxonomy" id="1105145"/>
    <lineage>
        <taxon>Bacteria</taxon>
        <taxon>Bacillati</taxon>
        <taxon>Actinomycetota</taxon>
        <taxon>Actinomycetes</taxon>
        <taxon>Pseudonocardiales</taxon>
        <taxon>Pseudonocardiaceae</taxon>
        <taxon>Saccharothrix</taxon>
    </lineage>
</organism>
<dbReference type="Proteomes" id="UP000552097">
    <property type="component" value="Unassembled WGS sequence"/>
</dbReference>
<protein>
    <submittedName>
        <fullName evidence="1">Putative transcriptional regulator</fullName>
    </submittedName>
</protein>
<accession>A0A7W9HKP8</accession>
<dbReference type="EMBL" id="JACHMO010000001">
    <property type="protein sequence ID" value="MBB5803866.1"/>
    <property type="molecule type" value="Genomic_DNA"/>
</dbReference>
<evidence type="ECO:0000313" key="2">
    <source>
        <dbReference type="Proteomes" id="UP000552097"/>
    </source>
</evidence>
<dbReference type="AlphaFoldDB" id="A0A7W9HKP8"/>
<evidence type="ECO:0000313" key="1">
    <source>
        <dbReference type="EMBL" id="MBB5803866.1"/>
    </source>
</evidence>
<keyword evidence="2" id="KW-1185">Reference proteome</keyword>
<reference evidence="1 2" key="1">
    <citation type="submission" date="2020-08" db="EMBL/GenBank/DDBJ databases">
        <title>Sequencing the genomes of 1000 actinobacteria strains.</title>
        <authorList>
            <person name="Klenk H.-P."/>
        </authorList>
    </citation>
    <scope>NUCLEOTIDE SEQUENCE [LARGE SCALE GENOMIC DNA]</scope>
    <source>
        <strain evidence="1 2">DSM 45486</strain>
    </source>
</reference>
<name>A0A7W9HKP8_9PSEU</name>